<organism evidence="1 2">
    <name type="scientific">Westerdykella ornata</name>
    <dbReference type="NCBI Taxonomy" id="318751"/>
    <lineage>
        <taxon>Eukaryota</taxon>
        <taxon>Fungi</taxon>
        <taxon>Dikarya</taxon>
        <taxon>Ascomycota</taxon>
        <taxon>Pezizomycotina</taxon>
        <taxon>Dothideomycetes</taxon>
        <taxon>Pleosporomycetidae</taxon>
        <taxon>Pleosporales</taxon>
        <taxon>Sporormiaceae</taxon>
        <taxon>Westerdykella</taxon>
    </lineage>
</organism>
<evidence type="ECO:0000313" key="2">
    <source>
        <dbReference type="Proteomes" id="UP000800097"/>
    </source>
</evidence>
<dbReference type="RefSeq" id="XP_033657364.1">
    <property type="nucleotide sequence ID" value="XM_033801452.1"/>
</dbReference>
<accession>A0A6A6JUA3</accession>
<protein>
    <submittedName>
        <fullName evidence="1">Uncharacterized protein</fullName>
    </submittedName>
</protein>
<dbReference type="Proteomes" id="UP000800097">
    <property type="component" value="Unassembled WGS sequence"/>
</dbReference>
<sequence>MASSIPLLFTLPPSNRHEVILVDTISKLSLKCLNQQIVAAMEGSPNCKEFMAQYSPTAGLPRTIEELRIHWAASGRDRKAWPEYTVVTERNWPAVLEMLRVGGGIGKDVLEVRVGVEGEGEGEGE</sequence>
<name>A0A6A6JUA3_WESOR</name>
<dbReference type="OrthoDB" id="4415650at2759"/>
<dbReference type="EMBL" id="ML986486">
    <property type="protein sequence ID" value="KAF2279825.1"/>
    <property type="molecule type" value="Genomic_DNA"/>
</dbReference>
<evidence type="ECO:0000313" key="1">
    <source>
        <dbReference type="EMBL" id="KAF2279825.1"/>
    </source>
</evidence>
<dbReference type="GeneID" id="54554627"/>
<gene>
    <name evidence="1" type="ORF">EI97DRAFT_465002</name>
</gene>
<keyword evidence="2" id="KW-1185">Reference proteome</keyword>
<proteinExistence type="predicted"/>
<reference evidence="1" key="1">
    <citation type="journal article" date="2020" name="Stud. Mycol.">
        <title>101 Dothideomycetes genomes: a test case for predicting lifestyles and emergence of pathogens.</title>
        <authorList>
            <person name="Haridas S."/>
            <person name="Albert R."/>
            <person name="Binder M."/>
            <person name="Bloem J."/>
            <person name="Labutti K."/>
            <person name="Salamov A."/>
            <person name="Andreopoulos B."/>
            <person name="Baker S."/>
            <person name="Barry K."/>
            <person name="Bills G."/>
            <person name="Bluhm B."/>
            <person name="Cannon C."/>
            <person name="Castanera R."/>
            <person name="Culley D."/>
            <person name="Daum C."/>
            <person name="Ezra D."/>
            <person name="Gonzalez J."/>
            <person name="Henrissat B."/>
            <person name="Kuo A."/>
            <person name="Liang C."/>
            <person name="Lipzen A."/>
            <person name="Lutzoni F."/>
            <person name="Magnuson J."/>
            <person name="Mondo S."/>
            <person name="Nolan M."/>
            <person name="Ohm R."/>
            <person name="Pangilinan J."/>
            <person name="Park H.-J."/>
            <person name="Ramirez L."/>
            <person name="Alfaro M."/>
            <person name="Sun H."/>
            <person name="Tritt A."/>
            <person name="Yoshinaga Y."/>
            <person name="Zwiers L.-H."/>
            <person name="Turgeon B."/>
            <person name="Goodwin S."/>
            <person name="Spatafora J."/>
            <person name="Crous P."/>
            <person name="Grigoriev I."/>
        </authorList>
    </citation>
    <scope>NUCLEOTIDE SEQUENCE</scope>
    <source>
        <strain evidence="1">CBS 379.55</strain>
    </source>
</reference>
<dbReference type="AlphaFoldDB" id="A0A6A6JUA3"/>